<gene>
    <name evidence="2" type="ORF">BG015_004401</name>
</gene>
<organism evidence="2 3">
    <name type="scientific">Linnemannia schmuckeri</name>
    <dbReference type="NCBI Taxonomy" id="64567"/>
    <lineage>
        <taxon>Eukaryota</taxon>
        <taxon>Fungi</taxon>
        <taxon>Fungi incertae sedis</taxon>
        <taxon>Mucoromycota</taxon>
        <taxon>Mortierellomycotina</taxon>
        <taxon>Mortierellomycetes</taxon>
        <taxon>Mortierellales</taxon>
        <taxon>Mortierellaceae</taxon>
        <taxon>Linnemannia</taxon>
    </lineage>
</organism>
<dbReference type="Gene3D" id="3.80.10.10">
    <property type="entry name" value="Ribonuclease Inhibitor"/>
    <property type="match status" value="1"/>
</dbReference>
<evidence type="ECO:0000313" key="3">
    <source>
        <dbReference type="Proteomes" id="UP000748756"/>
    </source>
</evidence>
<dbReference type="Proteomes" id="UP000748756">
    <property type="component" value="Unassembled WGS sequence"/>
</dbReference>
<sequence>MVLVKLAHSLDLPEIRNRIAGFLSKSDCISCMQVSKDWFKDFAGLVWNLMSCHKDDSFSRIPSAVVFKYGHFIRHIKHLSQGNDIMVLQDANVTKLKCLEFFVTDSRLSMALFLDLARRNRGTLTSLELSSMTSRPERHEKREEGVYLPLGAFGLGSSLTELSLCDVCVTRDAFSSMLQSCPSLQDLSLWKTMVVAYTPSLQLFRHHGLKSLSASFSQVQLFDRMPSASPSILVHFPSLETWKIKSSYFPPSSKDIMELKVILRLNCPRLKRVDFLDENAEFITEFCDNAFDRLESCSFRYKEMSPTVMLSLLEHQTSLTSIVMTAFYDTPSLIMGDNVAKAKKTIVFLLRSVPHLQYLSAKEHRMDVSLMEGHELACCDTLKELRVRFSGLRTAAAVDNCLRKLSAGKTAGASPTVRSDEGGELIGEHICCQLMRFKKLKTIWLGTKDYYLPTQ</sequence>
<dbReference type="Pfam" id="PF24758">
    <property type="entry name" value="LRR_At5g56370"/>
    <property type="match status" value="1"/>
</dbReference>
<dbReference type="AlphaFoldDB" id="A0A9P5RC40"/>
<proteinExistence type="predicted"/>
<dbReference type="InterPro" id="IPR055411">
    <property type="entry name" value="LRR_FXL15/At3g58940/PEG3-like"/>
</dbReference>
<dbReference type="EMBL" id="JAAAUQ010002085">
    <property type="protein sequence ID" value="KAF9128098.1"/>
    <property type="molecule type" value="Genomic_DNA"/>
</dbReference>
<dbReference type="PANTHER" id="PTHR31639">
    <property type="entry name" value="F-BOX PROTEIN-LIKE"/>
    <property type="match status" value="1"/>
</dbReference>
<dbReference type="InterPro" id="IPR032675">
    <property type="entry name" value="LRR_dom_sf"/>
</dbReference>
<evidence type="ECO:0000313" key="2">
    <source>
        <dbReference type="EMBL" id="KAF9128098.1"/>
    </source>
</evidence>
<name>A0A9P5RC40_9FUNG</name>
<comment type="caution">
    <text evidence="2">The sequence shown here is derived from an EMBL/GenBank/DDBJ whole genome shotgun (WGS) entry which is preliminary data.</text>
</comment>
<dbReference type="PANTHER" id="PTHR31639:SF256">
    <property type="entry name" value="OS07G0242900 PROTEIN"/>
    <property type="match status" value="1"/>
</dbReference>
<feature type="domain" description="F-box/LRR-repeat protein 15/At3g58940/PEG3-like LRR" evidence="1">
    <location>
        <begin position="157"/>
        <end position="291"/>
    </location>
</feature>
<dbReference type="OrthoDB" id="2437965at2759"/>
<keyword evidence="3" id="KW-1185">Reference proteome</keyword>
<protein>
    <recommendedName>
        <fullName evidence="1">F-box/LRR-repeat protein 15/At3g58940/PEG3-like LRR domain-containing protein</fullName>
    </recommendedName>
</protein>
<accession>A0A9P5RC40</accession>
<dbReference type="SUPFAM" id="SSF52047">
    <property type="entry name" value="RNI-like"/>
    <property type="match status" value="1"/>
</dbReference>
<evidence type="ECO:0000259" key="1">
    <source>
        <dbReference type="Pfam" id="PF24758"/>
    </source>
</evidence>
<reference evidence="2" key="1">
    <citation type="journal article" date="2020" name="Fungal Divers.">
        <title>Resolving the Mortierellaceae phylogeny through synthesis of multi-gene phylogenetics and phylogenomics.</title>
        <authorList>
            <person name="Vandepol N."/>
            <person name="Liber J."/>
            <person name="Desiro A."/>
            <person name="Na H."/>
            <person name="Kennedy M."/>
            <person name="Barry K."/>
            <person name="Grigoriev I.V."/>
            <person name="Miller A.N."/>
            <person name="O'Donnell K."/>
            <person name="Stajich J.E."/>
            <person name="Bonito G."/>
        </authorList>
    </citation>
    <scope>NUCLEOTIDE SEQUENCE</scope>
    <source>
        <strain evidence="2">NRRL 6426</strain>
    </source>
</reference>